<protein>
    <submittedName>
        <fullName evidence="1">Uncharacterized protein</fullName>
    </submittedName>
</protein>
<organism evidence="1">
    <name type="scientific">Arundo donax</name>
    <name type="common">Giant reed</name>
    <name type="synonym">Donax arundinaceus</name>
    <dbReference type="NCBI Taxonomy" id="35708"/>
    <lineage>
        <taxon>Eukaryota</taxon>
        <taxon>Viridiplantae</taxon>
        <taxon>Streptophyta</taxon>
        <taxon>Embryophyta</taxon>
        <taxon>Tracheophyta</taxon>
        <taxon>Spermatophyta</taxon>
        <taxon>Magnoliopsida</taxon>
        <taxon>Liliopsida</taxon>
        <taxon>Poales</taxon>
        <taxon>Poaceae</taxon>
        <taxon>PACMAD clade</taxon>
        <taxon>Arundinoideae</taxon>
        <taxon>Arundineae</taxon>
        <taxon>Arundo</taxon>
    </lineage>
</organism>
<name>A0A0A9ACM8_ARUDO</name>
<accession>A0A0A9ACM8</accession>
<dbReference type="EMBL" id="GBRH01249019">
    <property type="protein sequence ID" value="JAD48876.1"/>
    <property type="molecule type" value="Transcribed_RNA"/>
</dbReference>
<sequence length="15" mass="1737">MLNSRLFILIFISVA</sequence>
<proteinExistence type="predicted"/>
<evidence type="ECO:0000313" key="1">
    <source>
        <dbReference type="EMBL" id="JAD48876.1"/>
    </source>
</evidence>
<reference evidence="1" key="1">
    <citation type="submission" date="2014-09" db="EMBL/GenBank/DDBJ databases">
        <authorList>
            <person name="Magalhaes I.L.F."/>
            <person name="Oliveira U."/>
            <person name="Santos F.R."/>
            <person name="Vidigal T.H.D.A."/>
            <person name="Brescovit A.D."/>
            <person name="Santos A.J."/>
        </authorList>
    </citation>
    <scope>NUCLEOTIDE SEQUENCE</scope>
    <source>
        <tissue evidence="1">Shoot tissue taken approximately 20 cm above the soil surface</tissue>
    </source>
</reference>
<reference evidence="1" key="2">
    <citation type="journal article" date="2015" name="Data Brief">
        <title>Shoot transcriptome of the giant reed, Arundo donax.</title>
        <authorList>
            <person name="Barrero R.A."/>
            <person name="Guerrero F.D."/>
            <person name="Moolhuijzen P."/>
            <person name="Goolsby J.A."/>
            <person name="Tidwell J."/>
            <person name="Bellgard S.E."/>
            <person name="Bellgard M.I."/>
        </authorList>
    </citation>
    <scope>NUCLEOTIDE SEQUENCE</scope>
    <source>
        <tissue evidence="1">Shoot tissue taken approximately 20 cm above the soil surface</tissue>
    </source>
</reference>